<accession>A0A1T1DQ63</accession>
<reference evidence="1 2" key="1">
    <citation type="submission" date="2017-02" db="EMBL/GenBank/DDBJ databases">
        <title>Comparative genomic analysis of Brazilian Leptospira kirschneri strains of different serogroups.</title>
        <authorList>
            <person name="Moreno L.Z."/>
            <person name="Miraglia F."/>
            <person name="Kremer F.S."/>
            <person name="Eslabao M.R."/>
            <person name="Lilenbaum W."/>
            <person name="Dellagostin O.A."/>
            <person name="Moreno A.M."/>
        </authorList>
    </citation>
    <scope>NUCLEOTIDE SEQUENCE [LARGE SCALE GENOMIC DNA]</scope>
    <source>
        <strain evidence="1 2">M110/06</strain>
    </source>
</reference>
<gene>
    <name evidence="1" type="ORF">B1J93_08525</name>
</gene>
<organism evidence="1 2">
    <name type="scientific">Leptospira kirschneri serovar Pomona</name>
    <dbReference type="NCBI Taxonomy" id="561005"/>
    <lineage>
        <taxon>Bacteria</taxon>
        <taxon>Pseudomonadati</taxon>
        <taxon>Spirochaetota</taxon>
        <taxon>Spirochaetia</taxon>
        <taxon>Leptospirales</taxon>
        <taxon>Leptospiraceae</taxon>
        <taxon>Leptospira</taxon>
    </lineage>
</organism>
<proteinExistence type="predicted"/>
<protein>
    <submittedName>
        <fullName evidence="1">Uncharacterized protein</fullName>
    </submittedName>
</protein>
<comment type="caution">
    <text evidence="1">The sequence shown here is derived from an EMBL/GenBank/DDBJ whole genome shotgun (WGS) entry which is preliminary data.</text>
</comment>
<name>A0A1T1DQ63_9LEPT</name>
<sequence length="63" mass="7649">MEILERYKIYPIGEGSAYYTVYDSLTKKAVYRHQKRAWCIDWVLELYIQTEKQKNETKGKKDQ</sequence>
<dbReference type="Proteomes" id="UP000191008">
    <property type="component" value="Unassembled WGS sequence"/>
</dbReference>
<dbReference type="AlphaFoldDB" id="A0A1T1DQ63"/>
<dbReference type="EMBL" id="MVIT01000061">
    <property type="protein sequence ID" value="OOV43015.1"/>
    <property type="molecule type" value="Genomic_DNA"/>
</dbReference>
<evidence type="ECO:0000313" key="1">
    <source>
        <dbReference type="EMBL" id="OOV43015.1"/>
    </source>
</evidence>
<evidence type="ECO:0000313" key="2">
    <source>
        <dbReference type="Proteomes" id="UP000191008"/>
    </source>
</evidence>